<protein>
    <submittedName>
        <fullName evidence="1">Uncharacterized protein</fullName>
    </submittedName>
</protein>
<reference evidence="1 2" key="1">
    <citation type="submission" date="2013-03" db="EMBL/GenBank/DDBJ databases">
        <authorList>
            <person name="Warren W."/>
            <person name="Wilson R.K."/>
        </authorList>
    </citation>
    <scope>NUCLEOTIDE SEQUENCE</scope>
</reference>
<name>A0A7N9DE04_MACFA</name>
<dbReference type="Ensembl" id="ENSMFAT00000097546.1">
    <property type="protein sequence ID" value="ENSMFAP00000062770.1"/>
    <property type="gene ID" value="ENSMFAG00000048176.1"/>
</dbReference>
<evidence type="ECO:0000313" key="1">
    <source>
        <dbReference type="Ensembl" id="ENSMFAP00000062770.1"/>
    </source>
</evidence>
<reference evidence="1" key="2">
    <citation type="submission" date="2025-08" db="UniProtKB">
        <authorList>
            <consortium name="Ensembl"/>
        </authorList>
    </citation>
    <scope>IDENTIFICATION</scope>
</reference>
<dbReference type="PANTHER" id="PTHR12138:SF162">
    <property type="entry name" value="CHROMOSOME UNDETERMINED SCAFFOLD_275, WHOLE GENOME SHOTGUN SEQUENCE"/>
    <property type="match status" value="1"/>
</dbReference>
<accession>A0A7N9DE04</accession>
<reference evidence="1" key="3">
    <citation type="submission" date="2025-09" db="UniProtKB">
        <authorList>
            <consortium name="Ensembl"/>
        </authorList>
    </citation>
    <scope>IDENTIFICATION</scope>
</reference>
<dbReference type="PANTHER" id="PTHR12138">
    <property type="entry name" value="PRIMATE-EXPANDED PROTEIN FAMILY"/>
    <property type="match status" value="1"/>
</dbReference>
<dbReference type="AlphaFoldDB" id="A0A7N9DE04"/>
<organism evidence="1 2">
    <name type="scientific">Macaca fascicularis</name>
    <name type="common">Crab-eating macaque</name>
    <name type="synonym">Cynomolgus monkey</name>
    <dbReference type="NCBI Taxonomy" id="9541"/>
    <lineage>
        <taxon>Eukaryota</taxon>
        <taxon>Metazoa</taxon>
        <taxon>Chordata</taxon>
        <taxon>Craniata</taxon>
        <taxon>Vertebrata</taxon>
        <taxon>Euteleostomi</taxon>
        <taxon>Mammalia</taxon>
        <taxon>Eutheria</taxon>
        <taxon>Euarchontoglires</taxon>
        <taxon>Primates</taxon>
        <taxon>Haplorrhini</taxon>
        <taxon>Catarrhini</taxon>
        <taxon>Cercopithecidae</taxon>
        <taxon>Cercopithecinae</taxon>
        <taxon>Macaca</taxon>
    </lineage>
</organism>
<sequence length="195" mass="20838">DGVSFCCPGWSAVAQSRLTATISAHCNLHLPGSSNSPLSASRVAGTTDVRHHDQLANFCIFVETAFCHVGQAGPELLTSSDLPTLASQSVGITGISHRTRPGSLIFALDDSWCWGGCPVGCLAASLASIHKMPVVPLPLSCNNQHCLQTSPNTPLGVGVERGQSCSRLRTTSFQIISHLHNIPLEQIFLDFLFYR</sequence>
<keyword evidence="2" id="KW-1185">Reference proteome</keyword>
<proteinExistence type="predicted"/>
<dbReference type="GeneTree" id="ENSGT01120000271815"/>
<dbReference type="Proteomes" id="UP000233100">
    <property type="component" value="Chromosome 11"/>
</dbReference>
<dbReference type="PRINTS" id="PR02045">
    <property type="entry name" value="F138DOMAIN"/>
</dbReference>
<evidence type="ECO:0000313" key="2">
    <source>
        <dbReference type="Proteomes" id="UP000233100"/>
    </source>
</evidence>